<keyword evidence="7" id="KW-0812">Transmembrane</keyword>
<evidence type="ECO:0000256" key="2">
    <source>
        <dbReference type="ARBA" id="ARBA00012438"/>
    </source>
</evidence>
<evidence type="ECO:0000313" key="10">
    <source>
        <dbReference type="EMBL" id="SCM75550.1"/>
    </source>
</evidence>
<keyword evidence="3" id="KW-0597">Phosphoprotein</keyword>
<dbReference type="InterPro" id="IPR036097">
    <property type="entry name" value="HisK_dim/P_sf"/>
</dbReference>
<evidence type="ECO:0000256" key="1">
    <source>
        <dbReference type="ARBA" id="ARBA00000085"/>
    </source>
</evidence>
<dbReference type="Gene3D" id="3.30.565.10">
    <property type="entry name" value="Histidine kinase-like ATPase, C-terminal domain"/>
    <property type="match status" value="1"/>
</dbReference>
<dbReference type="SMART" id="SM00387">
    <property type="entry name" value="HATPase_c"/>
    <property type="match status" value="1"/>
</dbReference>
<dbReference type="InterPro" id="IPR004358">
    <property type="entry name" value="Sig_transdc_His_kin-like_C"/>
</dbReference>
<dbReference type="Pfam" id="PF00512">
    <property type="entry name" value="HisKA"/>
    <property type="match status" value="1"/>
</dbReference>
<evidence type="ECO:0000259" key="9">
    <source>
        <dbReference type="PROSITE" id="PS50113"/>
    </source>
</evidence>
<dbReference type="Gene3D" id="1.10.287.130">
    <property type="match status" value="1"/>
</dbReference>
<name>A0A212LDG9_9HYPH</name>
<dbReference type="PROSITE" id="PS50109">
    <property type="entry name" value="HIS_KIN"/>
    <property type="match status" value="1"/>
</dbReference>
<dbReference type="PRINTS" id="PR00344">
    <property type="entry name" value="BCTRLSENSOR"/>
</dbReference>
<dbReference type="InterPro" id="IPR005467">
    <property type="entry name" value="His_kinase_dom"/>
</dbReference>
<feature type="transmembrane region" description="Helical" evidence="7">
    <location>
        <begin position="53"/>
        <end position="73"/>
    </location>
</feature>
<feature type="domain" description="PAC" evidence="9">
    <location>
        <begin position="332"/>
        <end position="383"/>
    </location>
</feature>
<dbReference type="CDD" id="cd00082">
    <property type="entry name" value="HisKA"/>
    <property type="match status" value="1"/>
</dbReference>
<evidence type="ECO:0000256" key="5">
    <source>
        <dbReference type="ARBA" id="ARBA00022777"/>
    </source>
</evidence>
<comment type="catalytic activity">
    <reaction evidence="1">
        <text>ATP + protein L-histidine = ADP + protein N-phospho-L-histidine.</text>
        <dbReference type="EC" id="2.7.13.3"/>
    </reaction>
</comment>
<dbReference type="PROSITE" id="PS50113">
    <property type="entry name" value="PAC"/>
    <property type="match status" value="1"/>
</dbReference>
<dbReference type="SUPFAM" id="SSF55874">
    <property type="entry name" value="ATPase domain of HSP90 chaperone/DNA topoisomerase II/histidine kinase"/>
    <property type="match status" value="1"/>
</dbReference>
<keyword evidence="7" id="KW-0472">Membrane</keyword>
<dbReference type="GO" id="GO:0009927">
    <property type="term" value="F:histidine phosphotransfer kinase activity"/>
    <property type="evidence" value="ECO:0007669"/>
    <property type="project" value="TreeGrafter"/>
</dbReference>
<dbReference type="Pfam" id="PF02518">
    <property type="entry name" value="HATPase_c"/>
    <property type="match status" value="1"/>
</dbReference>
<dbReference type="GO" id="GO:0005886">
    <property type="term" value="C:plasma membrane"/>
    <property type="evidence" value="ECO:0007669"/>
    <property type="project" value="TreeGrafter"/>
</dbReference>
<dbReference type="AlphaFoldDB" id="A0A212LDG9"/>
<feature type="transmembrane region" description="Helical" evidence="7">
    <location>
        <begin position="219"/>
        <end position="241"/>
    </location>
</feature>
<gene>
    <name evidence="10" type="ORF">KL86PLE_20218</name>
</gene>
<protein>
    <recommendedName>
        <fullName evidence="2">histidine kinase</fullName>
        <ecNumber evidence="2">2.7.13.3</ecNumber>
    </recommendedName>
</protein>
<feature type="coiled-coil region" evidence="6">
    <location>
        <begin position="492"/>
        <end position="547"/>
    </location>
</feature>
<dbReference type="EMBL" id="FMJD01000006">
    <property type="protein sequence ID" value="SCM75550.1"/>
    <property type="molecule type" value="Genomic_DNA"/>
</dbReference>
<dbReference type="SUPFAM" id="SSF55785">
    <property type="entry name" value="PYP-like sensor domain (PAS domain)"/>
    <property type="match status" value="2"/>
</dbReference>
<dbReference type="InterPro" id="IPR035965">
    <property type="entry name" value="PAS-like_dom_sf"/>
</dbReference>
<evidence type="ECO:0000256" key="6">
    <source>
        <dbReference type="SAM" id="Coils"/>
    </source>
</evidence>
<dbReference type="SMART" id="SM00086">
    <property type="entry name" value="PAC"/>
    <property type="match status" value="2"/>
</dbReference>
<dbReference type="Pfam" id="PF12860">
    <property type="entry name" value="PAS_7"/>
    <property type="match status" value="1"/>
</dbReference>
<dbReference type="InterPro" id="IPR000700">
    <property type="entry name" value="PAS-assoc_C"/>
</dbReference>
<evidence type="ECO:0000259" key="8">
    <source>
        <dbReference type="PROSITE" id="PS50109"/>
    </source>
</evidence>
<organism evidence="10">
    <name type="scientific">uncultured Pleomorphomonas sp</name>
    <dbReference type="NCBI Taxonomy" id="442121"/>
    <lineage>
        <taxon>Bacteria</taxon>
        <taxon>Pseudomonadati</taxon>
        <taxon>Pseudomonadota</taxon>
        <taxon>Alphaproteobacteria</taxon>
        <taxon>Hyphomicrobiales</taxon>
        <taxon>Pleomorphomonadaceae</taxon>
        <taxon>Pleomorphomonas</taxon>
        <taxon>environmental samples</taxon>
    </lineage>
</organism>
<dbReference type="GO" id="GO:0000155">
    <property type="term" value="F:phosphorelay sensor kinase activity"/>
    <property type="evidence" value="ECO:0007669"/>
    <property type="project" value="InterPro"/>
</dbReference>
<dbReference type="SMART" id="SM00388">
    <property type="entry name" value="HisKA"/>
    <property type="match status" value="1"/>
</dbReference>
<keyword evidence="6" id="KW-0175">Coiled coil</keyword>
<sequence>MAGNDLGRGSATWRTRFFGDADTESILKGHAGLLVRPSYLRLLQAEPLFRRSIPVLISAFLLVGGIFHVSNLLQQRTDTYRSASDMVALLAEALDADLSTHPSLDKAEGGYSGIMRAALRDSLPPSATSDGRVILFADASGTVRATAPEGAFVGNGTVADLFGADQPMLVFGKRAGVLDVTLSDGTEALATVRNLVGERGTVAVYQPLAQVYVGWRHDVTMTAVLFVGTSLILIAVVYAFFAQMSRAREADRIYNATQARVDTALRRGRCGLWDWDLARGRLFWSPSMYVILGMQPNSDLMGFNDLQAMIHPDDVDLYELAKDVLETGQPSVDLEFRIRHAGGEWVWLRMRAEVVRDRDGSPHLIGITVDVTEQKTLAEENATAAVRLRDGIDTISEAFVIWDSENRLVMCNSKYQSLHQVPDSVARPGTPYAEVMAAARQPKVSSEGLRYSLSGGERSYEARLDDGRWLQINERRTKDGGFVSVGTDITQLKRHEENLLESERQLMATVADLRQHRHKMQLQTTQLVELAEKYAEEKARAEAANRAKSEFLASMSHELRTPLNAIIGFSDIMMSGMFGDLGSDKYTGYCRDIHDSGIYLLNVISDILDMSKIEAGRVNLALESVVVDEVLGECVRIMSSQAETRQIILATDFEAAEPMVADRRAVKQVALNLLSNALKFTPAAGTVTVRTRQVGDNILFSVSDTGIGIPAGSLDQIAKPFVQVENQLTRKHPGSGLGLAIAQSLVALHGGQMMIESVEGSGTTVTISMPRIAAPTASDGTAAVATSQAGSAAATTYPRVVAGPEAFTEPRRTVH</sequence>
<accession>A0A212LDG9</accession>
<feature type="domain" description="Histidine kinase" evidence="8">
    <location>
        <begin position="554"/>
        <end position="773"/>
    </location>
</feature>
<dbReference type="InterPro" id="IPR003661">
    <property type="entry name" value="HisK_dim/P_dom"/>
</dbReference>
<dbReference type="Pfam" id="PF08447">
    <property type="entry name" value="PAS_3"/>
    <property type="match status" value="1"/>
</dbReference>
<dbReference type="PANTHER" id="PTHR43047:SF72">
    <property type="entry name" value="OSMOSENSING HISTIDINE PROTEIN KINASE SLN1"/>
    <property type="match status" value="1"/>
</dbReference>
<dbReference type="SUPFAM" id="SSF47384">
    <property type="entry name" value="Homodimeric domain of signal transducing histidine kinase"/>
    <property type="match status" value="1"/>
</dbReference>
<keyword evidence="7" id="KW-1133">Transmembrane helix</keyword>
<dbReference type="InterPro" id="IPR036890">
    <property type="entry name" value="HATPase_C_sf"/>
</dbReference>
<keyword evidence="4" id="KW-0808">Transferase</keyword>
<evidence type="ECO:0000256" key="3">
    <source>
        <dbReference type="ARBA" id="ARBA00022553"/>
    </source>
</evidence>
<dbReference type="NCBIfam" id="TIGR00229">
    <property type="entry name" value="sensory_box"/>
    <property type="match status" value="1"/>
</dbReference>
<keyword evidence="5 10" id="KW-0418">Kinase</keyword>
<dbReference type="InterPro" id="IPR001610">
    <property type="entry name" value="PAC"/>
</dbReference>
<evidence type="ECO:0000256" key="7">
    <source>
        <dbReference type="SAM" id="Phobius"/>
    </source>
</evidence>
<dbReference type="FunFam" id="3.30.565.10:FF:000006">
    <property type="entry name" value="Sensor histidine kinase WalK"/>
    <property type="match status" value="1"/>
</dbReference>
<dbReference type="Gene3D" id="2.10.70.100">
    <property type="match status" value="1"/>
</dbReference>
<dbReference type="InterPro" id="IPR003594">
    <property type="entry name" value="HATPase_dom"/>
</dbReference>
<dbReference type="Gene3D" id="3.30.450.20">
    <property type="entry name" value="PAS domain"/>
    <property type="match status" value="2"/>
</dbReference>
<dbReference type="InterPro" id="IPR013655">
    <property type="entry name" value="PAS_fold_3"/>
</dbReference>
<dbReference type="CDD" id="cd00130">
    <property type="entry name" value="PAS"/>
    <property type="match status" value="1"/>
</dbReference>
<reference evidence="10" key="1">
    <citation type="submission" date="2016-08" db="EMBL/GenBank/DDBJ databases">
        <authorList>
            <person name="Seilhamer J.J."/>
        </authorList>
    </citation>
    <scope>NUCLEOTIDE SEQUENCE</scope>
    <source>
        <strain evidence="10">86</strain>
    </source>
</reference>
<dbReference type="CDD" id="cd16922">
    <property type="entry name" value="HATPase_EvgS-ArcB-TorS-like"/>
    <property type="match status" value="1"/>
</dbReference>
<dbReference type="PANTHER" id="PTHR43047">
    <property type="entry name" value="TWO-COMPONENT HISTIDINE PROTEIN KINASE"/>
    <property type="match status" value="1"/>
</dbReference>
<dbReference type="InterPro" id="IPR000014">
    <property type="entry name" value="PAS"/>
</dbReference>
<proteinExistence type="predicted"/>
<evidence type="ECO:0000256" key="4">
    <source>
        <dbReference type="ARBA" id="ARBA00022679"/>
    </source>
</evidence>
<dbReference type="EC" id="2.7.13.3" evidence="2"/>